<feature type="transmembrane region" description="Helical" evidence="1">
    <location>
        <begin position="34"/>
        <end position="54"/>
    </location>
</feature>
<accession>A0A1L3MN32</accession>
<evidence type="ECO:0000256" key="1">
    <source>
        <dbReference type="SAM" id="Phobius"/>
    </source>
</evidence>
<feature type="transmembrane region" description="Helical" evidence="1">
    <location>
        <begin position="98"/>
        <end position="116"/>
    </location>
</feature>
<proteinExistence type="predicted"/>
<evidence type="ECO:0000313" key="2">
    <source>
        <dbReference type="EMBL" id="APH03721.1"/>
    </source>
</evidence>
<keyword evidence="1" id="KW-0812">Transmembrane</keyword>
<feature type="transmembrane region" description="Helical" evidence="1">
    <location>
        <begin position="66"/>
        <end position="86"/>
    </location>
</feature>
<reference evidence="2 3" key="1">
    <citation type="journal article" date="2016" name="Sci. Rep.">
        <title>Complete genome sequence and transcriptomic analysis of a novel marine strain Bacillus weihaiensis reveals the mechanism of brown algae degradation.</title>
        <authorList>
            <person name="Zhu Y."/>
            <person name="Chen P."/>
            <person name="Bao Y."/>
            <person name="Men Y."/>
            <person name="Zeng Y."/>
            <person name="Yang J."/>
            <person name="Sun J."/>
            <person name="Sun Y."/>
        </authorList>
    </citation>
    <scope>NUCLEOTIDE SEQUENCE [LARGE SCALE GENOMIC DNA]</scope>
    <source>
        <strain evidence="2 3">Alg07</strain>
    </source>
</reference>
<name>A0A1L3MN32_9BACI</name>
<keyword evidence="3" id="KW-1185">Reference proteome</keyword>
<dbReference type="AlphaFoldDB" id="A0A1L3MN32"/>
<organism evidence="2 3">
    <name type="scientific">Bacillus weihaiensis</name>
    <dbReference type="NCBI Taxonomy" id="1547283"/>
    <lineage>
        <taxon>Bacteria</taxon>
        <taxon>Bacillati</taxon>
        <taxon>Bacillota</taxon>
        <taxon>Bacilli</taxon>
        <taxon>Bacillales</taxon>
        <taxon>Bacillaceae</taxon>
        <taxon>Bacillus</taxon>
    </lineage>
</organism>
<sequence>MGFLSILLLVFSINLIYFTNIVFIDMPWKELTTLPFINSILLVLCIGIICFFYIKNLTGNRTYKKIKEAILGTLFGVNTLSCVLWLSLSYSHIPSDSFILLISVIFVSAALTVQVTRRSQKNK</sequence>
<gene>
    <name evidence="2" type="ORF">A9C19_02510</name>
</gene>
<evidence type="ECO:0000313" key="3">
    <source>
        <dbReference type="Proteomes" id="UP000181936"/>
    </source>
</evidence>
<dbReference type="KEGG" id="bwh:A9C19_02510"/>
<dbReference type="Proteomes" id="UP000181936">
    <property type="component" value="Chromosome"/>
</dbReference>
<protein>
    <submittedName>
        <fullName evidence="2">Uncharacterized protein</fullName>
    </submittedName>
</protein>
<keyword evidence="1" id="KW-0472">Membrane</keyword>
<dbReference type="EMBL" id="CP016020">
    <property type="protein sequence ID" value="APH03721.1"/>
    <property type="molecule type" value="Genomic_DNA"/>
</dbReference>
<keyword evidence="1" id="KW-1133">Transmembrane helix</keyword>